<dbReference type="SUPFAM" id="SSF55666">
    <property type="entry name" value="Ribonuclease PH domain 2-like"/>
    <property type="match status" value="1"/>
</dbReference>
<dbReference type="Pfam" id="PF01138">
    <property type="entry name" value="RNase_PH"/>
    <property type="match status" value="1"/>
</dbReference>
<dbReference type="GO" id="GO:0003723">
    <property type="term" value="F:RNA binding"/>
    <property type="evidence" value="ECO:0007669"/>
    <property type="project" value="TreeGrafter"/>
</dbReference>
<comment type="caution">
    <text evidence="7">The sequence shown here is derived from an EMBL/GenBank/DDBJ whole genome shotgun (WGS) entry which is preliminary data.</text>
</comment>
<dbReference type="GO" id="GO:0000176">
    <property type="term" value="C:nuclear exosome (RNase complex)"/>
    <property type="evidence" value="ECO:0007669"/>
    <property type="project" value="TreeGrafter"/>
</dbReference>
<dbReference type="InterPro" id="IPR001247">
    <property type="entry name" value="ExoRNase_PH_dom1"/>
</dbReference>
<proteinExistence type="inferred from homology"/>
<dbReference type="InterPro" id="IPR050080">
    <property type="entry name" value="RNase_PH"/>
</dbReference>
<dbReference type="AlphaFoldDB" id="A0A7J6M0J4"/>
<dbReference type="GO" id="GO:0006364">
    <property type="term" value="P:rRNA processing"/>
    <property type="evidence" value="ECO:0007669"/>
    <property type="project" value="UniProtKB-KW"/>
</dbReference>
<evidence type="ECO:0000259" key="6">
    <source>
        <dbReference type="Pfam" id="PF01138"/>
    </source>
</evidence>
<evidence type="ECO:0000256" key="5">
    <source>
        <dbReference type="ARBA" id="ARBA00023242"/>
    </source>
</evidence>
<comment type="similarity">
    <text evidence="2">Belongs to the RNase PH family.</text>
</comment>
<dbReference type="InterPro" id="IPR027408">
    <property type="entry name" value="PNPase/RNase_PH_dom_sf"/>
</dbReference>
<feature type="domain" description="Exoribonuclease phosphorolytic" evidence="6">
    <location>
        <begin position="44"/>
        <end position="163"/>
    </location>
</feature>
<dbReference type="OrthoDB" id="27298at2759"/>
<dbReference type="Gene3D" id="3.30.230.70">
    <property type="entry name" value="GHMP Kinase, N-terminal domain"/>
    <property type="match status" value="1"/>
</dbReference>
<name>A0A7J6M0J4_PERCH</name>
<dbReference type="InterPro" id="IPR036345">
    <property type="entry name" value="ExoRNase_PH_dom2_sf"/>
</dbReference>
<dbReference type="GO" id="GO:0071051">
    <property type="term" value="P:poly(A)-dependent snoRNA 3'-end processing"/>
    <property type="evidence" value="ECO:0007669"/>
    <property type="project" value="TreeGrafter"/>
</dbReference>
<keyword evidence="5" id="KW-0539">Nucleus</keyword>
<evidence type="ECO:0000256" key="2">
    <source>
        <dbReference type="ARBA" id="ARBA00006678"/>
    </source>
</evidence>
<gene>
    <name evidence="7" type="primary">EXOSC5</name>
    <name evidence="7" type="ORF">FOL47_004814</name>
</gene>
<dbReference type="GO" id="GO:0016075">
    <property type="term" value="P:rRNA catabolic process"/>
    <property type="evidence" value="ECO:0007669"/>
    <property type="project" value="TreeGrafter"/>
</dbReference>
<dbReference type="PANTHER" id="PTHR11953:SF1">
    <property type="entry name" value="EXOSOME COMPLEX COMPONENT RRP46"/>
    <property type="match status" value="1"/>
</dbReference>
<evidence type="ECO:0000313" key="8">
    <source>
        <dbReference type="Proteomes" id="UP000591131"/>
    </source>
</evidence>
<reference evidence="7 8" key="1">
    <citation type="submission" date="2020-04" db="EMBL/GenBank/DDBJ databases">
        <title>Perkinsus chesapeaki whole genome sequence.</title>
        <authorList>
            <person name="Bogema D.R."/>
        </authorList>
    </citation>
    <scope>NUCLEOTIDE SEQUENCE [LARGE SCALE GENOMIC DNA]</scope>
    <source>
        <strain evidence="7">ATCC PRA-425</strain>
    </source>
</reference>
<dbReference type="InterPro" id="IPR020568">
    <property type="entry name" value="Ribosomal_Su5_D2-typ_SF"/>
</dbReference>
<dbReference type="EMBL" id="JAAPAO010000272">
    <property type="protein sequence ID" value="KAF4665062.1"/>
    <property type="molecule type" value="Genomic_DNA"/>
</dbReference>
<dbReference type="GO" id="GO:0005730">
    <property type="term" value="C:nucleolus"/>
    <property type="evidence" value="ECO:0007669"/>
    <property type="project" value="TreeGrafter"/>
</dbReference>
<evidence type="ECO:0000313" key="7">
    <source>
        <dbReference type="EMBL" id="KAF4665062.1"/>
    </source>
</evidence>
<accession>A0A7J6M0J4</accession>
<sequence>MSSSSSTAVAGAVVAAPKENQAEAAAPEFIYHQDRVDGRQCTTMRPPTLELGLLPHKDGSARLGFGETEVLVGVNGPVENRFPMGVTTPGYPVDVTVRLASGMPTASEKSAEYQIIKLVNSIIDPHLMAGNTMITIAVEVLNNDGSMLSTILNAVVLAILDAGSIPLRGTVFAASVSKRYQRGNAQLLVDPDRSEEESSVFNDTYVIDVHSEDIVMLVKDVAIGSANTEKDDELSPIGVAAVKAFEKYVRSCLAVHYQKIQALSA</sequence>
<comment type="subcellular location">
    <subcellularLocation>
        <location evidence="1">Nucleus</location>
    </subcellularLocation>
</comment>
<dbReference type="SUPFAM" id="SSF54211">
    <property type="entry name" value="Ribosomal protein S5 domain 2-like"/>
    <property type="match status" value="1"/>
</dbReference>
<keyword evidence="8" id="KW-1185">Reference proteome</keyword>
<dbReference type="GO" id="GO:0071028">
    <property type="term" value="P:nuclear mRNA surveillance"/>
    <property type="evidence" value="ECO:0007669"/>
    <property type="project" value="TreeGrafter"/>
</dbReference>
<dbReference type="PANTHER" id="PTHR11953">
    <property type="entry name" value="EXOSOME COMPLEX COMPONENT"/>
    <property type="match status" value="1"/>
</dbReference>
<evidence type="ECO:0000256" key="1">
    <source>
        <dbReference type="ARBA" id="ARBA00004123"/>
    </source>
</evidence>
<organism evidence="7 8">
    <name type="scientific">Perkinsus chesapeaki</name>
    <name type="common">Clam parasite</name>
    <name type="synonym">Perkinsus andrewsi</name>
    <dbReference type="NCBI Taxonomy" id="330153"/>
    <lineage>
        <taxon>Eukaryota</taxon>
        <taxon>Sar</taxon>
        <taxon>Alveolata</taxon>
        <taxon>Perkinsozoa</taxon>
        <taxon>Perkinsea</taxon>
        <taxon>Perkinsida</taxon>
        <taxon>Perkinsidae</taxon>
        <taxon>Perkinsus</taxon>
    </lineage>
</organism>
<protein>
    <submittedName>
        <fullName evidence="7">Exosome component 5</fullName>
    </submittedName>
</protein>
<dbReference type="GO" id="GO:0034475">
    <property type="term" value="P:U4 snRNA 3'-end processing"/>
    <property type="evidence" value="ECO:0007669"/>
    <property type="project" value="TreeGrafter"/>
</dbReference>
<evidence type="ECO:0000256" key="3">
    <source>
        <dbReference type="ARBA" id="ARBA00022552"/>
    </source>
</evidence>
<keyword evidence="4" id="KW-0271">Exosome</keyword>
<evidence type="ECO:0000256" key="4">
    <source>
        <dbReference type="ARBA" id="ARBA00022835"/>
    </source>
</evidence>
<dbReference type="GO" id="GO:0000177">
    <property type="term" value="C:cytoplasmic exosome (RNase complex)"/>
    <property type="evidence" value="ECO:0007669"/>
    <property type="project" value="TreeGrafter"/>
</dbReference>
<keyword evidence="3" id="KW-0698">rRNA processing</keyword>
<dbReference type="Proteomes" id="UP000591131">
    <property type="component" value="Unassembled WGS sequence"/>
</dbReference>